<accession>A0A1G7QXZ7</accession>
<dbReference type="OrthoDB" id="9843476at2"/>
<gene>
    <name evidence="1" type="ORF">SAMN05444167_4019</name>
</gene>
<sequence>MPDTNIHGTHNPHHTSLHDVMSALKHGMHNAGHKITDVGHKMHDAVLHKHVSLCSVCHVELRPEEFADGCCADKNACSCRAFSARCF</sequence>
<dbReference type="EMBL" id="LT629690">
    <property type="protein sequence ID" value="SDG02540.1"/>
    <property type="molecule type" value="Genomic_DNA"/>
</dbReference>
<dbReference type="Proteomes" id="UP000182427">
    <property type="component" value="Chromosome I"/>
</dbReference>
<dbReference type="AlphaFoldDB" id="A0A1G7QXZ7"/>
<evidence type="ECO:0000313" key="2">
    <source>
        <dbReference type="Proteomes" id="UP000182427"/>
    </source>
</evidence>
<name>A0A1G7QXZ7_9BACT</name>
<keyword evidence="2" id="KW-1185">Reference proteome</keyword>
<evidence type="ECO:0000313" key="1">
    <source>
        <dbReference type="EMBL" id="SDG02540.1"/>
    </source>
</evidence>
<organism evidence="1 2">
    <name type="scientific">Terriglobus roseus</name>
    <dbReference type="NCBI Taxonomy" id="392734"/>
    <lineage>
        <taxon>Bacteria</taxon>
        <taxon>Pseudomonadati</taxon>
        <taxon>Acidobacteriota</taxon>
        <taxon>Terriglobia</taxon>
        <taxon>Terriglobales</taxon>
        <taxon>Acidobacteriaceae</taxon>
        <taxon>Terriglobus</taxon>
    </lineage>
</organism>
<reference evidence="2" key="1">
    <citation type="submission" date="2016-10" db="EMBL/GenBank/DDBJ databases">
        <authorList>
            <person name="Varghese N."/>
            <person name="Submissions S."/>
        </authorList>
    </citation>
    <scope>NUCLEOTIDE SEQUENCE [LARGE SCALE GENOMIC DNA]</scope>
    <source>
        <strain evidence="2">GAS232</strain>
    </source>
</reference>
<protein>
    <submittedName>
        <fullName evidence="1">Uncharacterized protein</fullName>
    </submittedName>
</protein>
<dbReference type="RefSeq" id="WP_083346714.1">
    <property type="nucleotide sequence ID" value="NZ_LT629690.1"/>
</dbReference>
<proteinExistence type="predicted"/>